<dbReference type="AlphaFoldDB" id="A0AAN9BB23"/>
<evidence type="ECO:0000259" key="2">
    <source>
        <dbReference type="PROSITE" id="PS50222"/>
    </source>
</evidence>
<keyword evidence="1" id="KW-0732">Signal</keyword>
<comment type="caution">
    <text evidence="3">The sequence shown here is derived from an EMBL/GenBank/DDBJ whole genome shotgun (WGS) entry which is preliminary data.</text>
</comment>
<name>A0AAN9BB23_9CAEN</name>
<protein>
    <recommendedName>
        <fullName evidence="2">EF-hand domain-containing protein</fullName>
    </recommendedName>
</protein>
<reference evidence="3 4" key="1">
    <citation type="submission" date="2024-02" db="EMBL/GenBank/DDBJ databases">
        <title>Chromosome-scale genome assembly of the rough periwinkle Littorina saxatilis.</title>
        <authorList>
            <person name="De Jode A."/>
            <person name="Faria R."/>
            <person name="Formenti G."/>
            <person name="Sims Y."/>
            <person name="Smith T.P."/>
            <person name="Tracey A."/>
            <person name="Wood J.M.D."/>
            <person name="Zagrodzka Z.B."/>
            <person name="Johannesson K."/>
            <person name="Butlin R.K."/>
            <person name="Leder E.H."/>
        </authorList>
    </citation>
    <scope>NUCLEOTIDE SEQUENCE [LARGE SCALE GENOMIC DNA]</scope>
    <source>
        <strain evidence="3">Snail1</strain>
        <tissue evidence="3">Muscle</tissue>
    </source>
</reference>
<accession>A0AAN9BB23</accession>
<keyword evidence="4" id="KW-1185">Reference proteome</keyword>
<dbReference type="Proteomes" id="UP001374579">
    <property type="component" value="Unassembled WGS sequence"/>
</dbReference>
<feature type="chain" id="PRO_5042813365" description="EF-hand domain-containing protein" evidence="1">
    <location>
        <begin position="23"/>
        <end position="144"/>
    </location>
</feature>
<evidence type="ECO:0000256" key="1">
    <source>
        <dbReference type="SAM" id="SignalP"/>
    </source>
</evidence>
<dbReference type="PROSITE" id="PS50222">
    <property type="entry name" value="EF_HAND_2"/>
    <property type="match status" value="1"/>
</dbReference>
<dbReference type="InterPro" id="IPR002048">
    <property type="entry name" value="EF_hand_dom"/>
</dbReference>
<gene>
    <name evidence="3" type="ORF">V1264_024099</name>
</gene>
<dbReference type="GO" id="GO:0005509">
    <property type="term" value="F:calcium ion binding"/>
    <property type="evidence" value="ECO:0007669"/>
    <property type="project" value="InterPro"/>
</dbReference>
<dbReference type="EMBL" id="JBAMIC010000011">
    <property type="protein sequence ID" value="KAK7101304.1"/>
    <property type="molecule type" value="Genomic_DNA"/>
</dbReference>
<organism evidence="3 4">
    <name type="scientific">Littorina saxatilis</name>
    <dbReference type="NCBI Taxonomy" id="31220"/>
    <lineage>
        <taxon>Eukaryota</taxon>
        <taxon>Metazoa</taxon>
        <taxon>Spiralia</taxon>
        <taxon>Lophotrochozoa</taxon>
        <taxon>Mollusca</taxon>
        <taxon>Gastropoda</taxon>
        <taxon>Caenogastropoda</taxon>
        <taxon>Littorinimorpha</taxon>
        <taxon>Littorinoidea</taxon>
        <taxon>Littorinidae</taxon>
        <taxon>Littorina</taxon>
    </lineage>
</organism>
<sequence length="144" mass="15512">MMTRTVVVLLIVCAMLVTDCDSWRRGRRFFRRVARIAESAVKSAAKSAVRNYVVGTVVGKRDALCADLLTPDQVQQLATDLKNSCDEIPVNLATDGLNFEEVKDVFTQSDADGDGKLLKAELTAFSAAIQTTAACAAAEADDKP</sequence>
<proteinExistence type="predicted"/>
<feature type="signal peptide" evidence="1">
    <location>
        <begin position="1"/>
        <end position="22"/>
    </location>
</feature>
<evidence type="ECO:0000313" key="3">
    <source>
        <dbReference type="EMBL" id="KAK7101304.1"/>
    </source>
</evidence>
<evidence type="ECO:0000313" key="4">
    <source>
        <dbReference type="Proteomes" id="UP001374579"/>
    </source>
</evidence>
<feature type="domain" description="EF-hand" evidence="2">
    <location>
        <begin position="97"/>
        <end position="132"/>
    </location>
</feature>